<dbReference type="SUPFAM" id="SSF56281">
    <property type="entry name" value="Metallo-hydrolase/oxidoreductase"/>
    <property type="match status" value="1"/>
</dbReference>
<name>A0A3B0XM12_9ZZZZ</name>
<accession>A0A3B0XM12</accession>
<proteinExistence type="predicted"/>
<dbReference type="InterPro" id="IPR001279">
    <property type="entry name" value="Metallo-B-lactamas"/>
</dbReference>
<dbReference type="AlphaFoldDB" id="A0A3B0XM12"/>
<reference evidence="2" key="1">
    <citation type="submission" date="2018-06" db="EMBL/GenBank/DDBJ databases">
        <authorList>
            <person name="Zhirakovskaya E."/>
        </authorList>
    </citation>
    <scope>NUCLEOTIDE SEQUENCE</scope>
</reference>
<feature type="non-terminal residue" evidence="2">
    <location>
        <position position="187"/>
    </location>
</feature>
<evidence type="ECO:0000259" key="1">
    <source>
        <dbReference type="SMART" id="SM00849"/>
    </source>
</evidence>
<dbReference type="EMBL" id="UOFG01000245">
    <property type="protein sequence ID" value="VAW65163.1"/>
    <property type="molecule type" value="Genomic_DNA"/>
</dbReference>
<dbReference type="CDD" id="cd16295">
    <property type="entry name" value="TTHA0252-CPSF-like_MBL-fold"/>
    <property type="match status" value="1"/>
</dbReference>
<feature type="domain" description="Metallo-beta-lactamase" evidence="1">
    <location>
        <begin position="13"/>
        <end position="185"/>
    </location>
</feature>
<sequence>MKISFHGADQGVTGSCHLLECAGKRILVDCGLYQGGRELDAENSEPFGFDPASIDFLLLTHAHLDHCGRIPLLAKRGFNGEVIATAATVELARLVMLDSAGLQEEEARYQLRKASRRSKGKHIADITPLYTVLDALNSLDCFGRKARYDQPVQLVPGVVVTFIDAGHILGSASLVLQLEENGQQHRI</sequence>
<dbReference type="PANTHER" id="PTHR11203">
    <property type="entry name" value="CLEAVAGE AND POLYADENYLATION SPECIFICITY FACTOR FAMILY MEMBER"/>
    <property type="match status" value="1"/>
</dbReference>
<dbReference type="PANTHER" id="PTHR11203:SF37">
    <property type="entry name" value="INTEGRATOR COMPLEX SUBUNIT 11"/>
    <property type="match status" value="1"/>
</dbReference>
<dbReference type="SMART" id="SM00849">
    <property type="entry name" value="Lactamase_B"/>
    <property type="match status" value="1"/>
</dbReference>
<dbReference type="Pfam" id="PF00753">
    <property type="entry name" value="Lactamase_B"/>
    <property type="match status" value="1"/>
</dbReference>
<evidence type="ECO:0000313" key="2">
    <source>
        <dbReference type="EMBL" id="VAW65163.1"/>
    </source>
</evidence>
<dbReference type="InterPro" id="IPR036866">
    <property type="entry name" value="RibonucZ/Hydroxyglut_hydro"/>
</dbReference>
<dbReference type="GO" id="GO:0004521">
    <property type="term" value="F:RNA endonuclease activity"/>
    <property type="evidence" value="ECO:0007669"/>
    <property type="project" value="TreeGrafter"/>
</dbReference>
<dbReference type="InterPro" id="IPR050698">
    <property type="entry name" value="MBL"/>
</dbReference>
<protein>
    <submittedName>
        <fullName evidence="2">Metallo-beta-lactamase family protein, RNA-specific</fullName>
    </submittedName>
</protein>
<organism evidence="2">
    <name type="scientific">hydrothermal vent metagenome</name>
    <dbReference type="NCBI Taxonomy" id="652676"/>
    <lineage>
        <taxon>unclassified sequences</taxon>
        <taxon>metagenomes</taxon>
        <taxon>ecological metagenomes</taxon>
    </lineage>
</organism>
<dbReference type="Gene3D" id="3.60.15.10">
    <property type="entry name" value="Ribonuclease Z/Hydroxyacylglutathione hydrolase-like"/>
    <property type="match status" value="1"/>
</dbReference>
<gene>
    <name evidence="2" type="ORF">MNBD_GAMMA11-269</name>
</gene>